<feature type="transmembrane region" description="Helical" evidence="1">
    <location>
        <begin position="40"/>
        <end position="58"/>
    </location>
</feature>
<sequence>MPNETDISDNQKDINSIKSTANAVLQLETFGNLSHQQTKIYILFVLTAVIISVSTAQLSRQILNEDKGAVTSITPANVTTPARRRPMTQAPLGRKKGALEAIVKPEGKMEHTNSSLQVPVDDVIGIHEG</sequence>
<keyword evidence="1" id="KW-1133">Transmembrane helix</keyword>
<keyword evidence="1" id="KW-0812">Transmembrane</keyword>
<reference evidence="2" key="1">
    <citation type="submission" date="2020-11" db="EMBL/GenBank/DDBJ databases">
        <authorList>
            <person name="Tran Van P."/>
        </authorList>
    </citation>
    <scope>NUCLEOTIDE SEQUENCE</scope>
</reference>
<keyword evidence="1" id="KW-0472">Membrane</keyword>
<dbReference type="AlphaFoldDB" id="A0A7R9FM26"/>
<name>A0A7R9FM26_9NEOP</name>
<evidence type="ECO:0000256" key="1">
    <source>
        <dbReference type="SAM" id="Phobius"/>
    </source>
</evidence>
<evidence type="ECO:0000313" key="2">
    <source>
        <dbReference type="EMBL" id="CAD7456057.1"/>
    </source>
</evidence>
<accession>A0A7R9FM26</accession>
<dbReference type="EMBL" id="OE001128">
    <property type="protein sequence ID" value="CAD7456057.1"/>
    <property type="molecule type" value="Genomic_DNA"/>
</dbReference>
<protein>
    <submittedName>
        <fullName evidence="2">Uncharacterized protein</fullName>
    </submittedName>
</protein>
<proteinExistence type="predicted"/>
<organism evidence="2">
    <name type="scientific">Timema tahoe</name>
    <dbReference type="NCBI Taxonomy" id="61484"/>
    <lineage>
        <taxon>Eukaryota</taxon>
        <taxon>Metazoa</taxon>
        <taxon>Ecdysozoa</taxon>
        <taxon>Arthropoda</taxon>
        <taxon>Hexapoda</taxon>
        <taxon>Insecta</taxon>
        <taxon>Pterygota</taxon>
        <taxon>Neoptera</taxon>
        <taxon>Polyneoptera</taxon>
        <taxon>Phasmatodea</taxon>
        <taxon>Timematodea</taxon>
        <taxon>Timematoidea</taxon>
        <taxon>Timematidae</taxon>
        <taxon>Timema</taxon>
    </lineage>
</organism>
<gene>
    <name evidence="2" type="ORF">TTEB3V08_LOCUS4098</name>
</gene>